<reference evidence="1" key="2">
    <citation type="submission" date="2025-08" db="UniProtKB">
        <authorList>
            <consortium name="Ensembl"/>
        </authorList>
    </citation>
    <scope>IDENTIFICATION</scope>
</reference>
<dbReference type="AlphaFoldDB" id="A0A452S553"/>
<organism evidence="1 2">
    <name type="scientific">Ursus americanus</name>
    <name type="common">American black bear</name>
    <name type="synonym">Euarctos americanus</name>
    <dbReference type="NCBI Taxonomy" id="9643"/>
    <lineage>
        <taxon>Eukaryota</taxon>
        <taxon>Metazoa</taxon>
        <taxon>Chordata</taxon>
        <taxon>Craniata</taxon>
        <taxon>Vertebrata</taxon>
        <taxon>Euteleostomi</taxon>
        <taxon>Mammalia</taxon>
        <taxon>Eutheria</taxon>
        <taxon>Laurasiatheria</taxon>
        <taxon>Carnivora</taxon>
        <taxon>Caniformia</taxon>
        <taxon>Ursidae</taxon>
        <taxon>Ursus</taxon>
    </lineage>
</organism>
<reference evidence="1" key="3">
    <citation type="submission" date="2025-09" db="UniProtKB">
        <authorList>
            <consortium name="Ensembl"/>
        </authorList>
    </citation>
    <scope>IDENTIFICATION</scope>
</reference>
<dbReference type="GeneTree" id="ENSGT00980000199387"/>
<evidence type="ECO:0000313" key="1">
    <source>
        <dbReference type="Ensembl" id="ENSUAMP00000027212.1"/>
    </source>
</evidence>
<reference evidence="2" key="1">
    <citation type="submission" date="2016-06" db="EMBL/GenBank/DDBJ databases">
        <title>De novo assembly and RNA-Seq shows season-dependent expression and editing in black bear kidneys.</title>
        <authorList>
            <person name="Korstanje R."/>
            <person name="Srivastava A."/>
            <person name="Sarsani V.K."/>
            <person name="Sheehan S.M."/>
            <person name="Seger R.L."/>
            <person name="Barter M.E."/>
            <person name="Lindqvist C."/>
            <person name="Brody L.C."/>
            <person name="Mullikin J.C."/>
        </authorList>
    </citation>
    <scope>NUCLEOTIDE SEQUENCE [LARGE SCALE GENOMIC DNA]</scope>
</reference>
<accession>A0A452S553</accession>
<proteinExistence type="predicted"/>
<name>A0A452S553_URSAM</name>
<dbReference type="OMA" id="RCDQMAM"/>
<dbReference type="Ensembl" id="ENSUAMT00000030428.1">
    <property type="protein sequence ID" value="ENSUAMP00000027212.1"/>
    <property type="gene ID" value="ENSUAMG00000021090.1"/>
</dbReference>
<protein>
    <submittedName>
        <fullName evidence="1">Uncharacterized protein</fullName>
    </submittedName>
</protein>
<dbReference type="Proteomes" id="UP000291022">
    <property type="component" value="Unassembled WGS sequence"/>
</dbReference>
<keyword evidence="2" id="KW-1185">Reference proteome</keyword>
<evidence type="ECO:0000313" key="2">
    <source>
        <dbReference type="Proteomes" id="UP000291022"/>
    </source>
</evidence>
<sequence length="134" mass="14644">QLYGDASSGRCDQMAMGVLDPLKQILESRCVVQRFVSPSLASGFPCCCSCGFVGAQASPLLGPLPHLSSSSLQPAHSLLPPLGLWPGGFQNGANAESKCTVFFFFALYFKFWCLHVHCQYTEIQLIFECLSYIL</sequence>